<dbReference type="Proteomes" id="UP000255129">
    <property type="component" value="Unassembled WGS sequence"/>
</dbReference>
<protein>
    <submittedName>
        <fullName evidence="7">CDP-glycerol:poly(Glycerophosphate) glycerophosphotransferase</fullName>
        <ecNumber evidence="7">2.7.8.12</ecNumber>
    </submittedName>
</protein>
<dbReference type="InterPro" id="IPR007554">
    <property type="entry name" value="Glycerophosphate_synth"/>
</dbReference>
<keyword evidence="3" id="KW-1003">Cell membrane</keyword>
<dbReference type="GO" id="GO:0019350">
    <property type="term" value="P:teichoic acid biosynthetic process"/>
    <property type="evidence" value="ECO:0007669"/>
    <property type="project" value="UniProtKB-KW"/>
</dbReference>
<proteinExistence type="inferred from homology"/>
<evidence type="ECO:0000313" key="7">
    <source>
        <dbReference type="EMBL" id="SUC37301.1"/>
    </source>
</evidence>
<keyword evidence="6" id="KW-0472">Membrane</keyword>
<keyword evidence="5" id="KW-0777">Teichoic acid biosynthesis</keyword>
<dbReference type="InterPro" id="IPR043149">
    <property type="entry name" value="TagF_N"/>
</dbReference>
<dbReference type="PANTHER" id="PTHR37316:SF3">
    <property type="entry name" value="TEICHOIC ACID GLYCEROL-PHOSPHATE TRANSFERASE"/>
    <property type="match status" value="1"/>
</dbReference>
<dbReference type="RefSeq" id="WP_115164808.1">
    <property type="nucleotide sequence ID" value="NZ_UGUA01000002.1"/>
</dbReference>
<evidence type="ECO:0000256" key="1">
    <source>
        <dbReference type="ARBA" id="ARBA00004202"/>
    </source>
</evidence>
<dbReference type="AlphaFoldDB" id="A0A379G8U8"/>
<evidence type="ECO:0000256" key="3">
    <source>
        <dbReference type="ARBA" id="ARBA00022475"/>
    </source>
</evidence>
<evidence type="ECO:0000256" key="6">
    <source>
        <dbReference type="ARBA" id="ARBA00023136"/>
    </source>
</evidence>
<comment type="similarity">
    <text evidence="2">Belongs to the CDP-glycerol glycerophosphotransferase family.</text>
</comment>
<name>A0A379G8U8_9GAMM</name>
<dbReference type="OrthoDB" id="9802649at2"/>
<dbReference type="Pfam" id="PF04464">
    <property type="entry name" value="Glyphos_transf"/>
    <property type="match status" value="1"/>
</dbReference>
<dbReference type="EMBL" id="UGUA01000002">
    <property type="protein sequence ID" value="SUC37301.1"/>
    <property type="molecule type" value="Genomic_DNA"/>
</dbReference>
<evidence type="ECO:0000256" key="4">
    <source>
        <dbReference type="ARBA" id="ARBA00022679"/>
    </source>
</evidence>
<dbReference type="GO" id="GO:0047355">
    <property type="term" value="F:CDP-glycerol glycerophosphotransferase activity"/>
    <property type="evidence" value="ECO:0007669"/>
    <property type="project" value="UniProtKB-EC"/>
</dbReference>
<evidence type="ECO:0000256" key="5">
    <source>
        <dbReference type="ARBA" id="ARBA00022944"/>
    </source>
</evidence>
<dbReference type="SUPFAM" id="SSF53756">
    <property type="entry name" value="UDP-Glycosyltransferase/glycogen phosphorylase"/>
    <property type="match status" value="1"/>
</dbReference>
<dbReference type="InterPro" id="IPR051612">
    <property type="entry name" value="Teichoic_Acid_Biosynth"/>
</dbReference>
<dbReference type="Gene3D" id="3.40.50.11820">
    <property type="match status" value="1"/>
</dbReference>
<comment type="subcellular location">
    <subcellularLocation>
        <location evidence="1">Cell membrane</location>
        <topology evidence="1">Peripheral membrane protein</topology>
    </subcellularLocation>
</comment>
<dbReference type="EC" id="2.7.8.12" evidence="7"/>
<reference evidence="7 8" key="1">
    <citation type="submission" date="2018-06" db="EMBL/GenBank/DDBJ databases">
        <authorList>
            <consortium name="Pathogen Informatics"/>
            <person name="Doyle S."/>
        </authorList>
    </citation>
    <scope>NUCLEOTIDE SEQUENCE [LARGE SCALE GENOMIC DNA]</scope>
    <source>
        <strain evidence="7 8">NCTC12026</strain>
    </source>
</reference>
<dbReference type="InterPro" id="IPR043148">
    <property type="entry name" value="TagF_C"/>
</dbReference>
<organism evidence="7 8">
    <name type="scientific">Providencia rustigianii</name>
    <dbReference type="NCBI Taxonomy" id="158850"/>
    <lineage>
        <taxon>Bacteria</taxon>
        <taxon>Pseudomonadati</taxon>
        <taxon>Pseudomonadota</taxon>
        <taxon>Gammaproteobacteria</taxon>
        <taxon>Enterobacterales</taxon>
        <taxon>Morganellaceae</taxon>
        <taxon>Providencia</taxon>
    </lineage>
</organism>
<dbReference type="Gene3D" id="3.40.50.12580">
    <property type="match status" value="1"/>
</dbReference>
<evidence type="ECO:0000313" key="8">
    <source>
        <dbReference type="Proteomes" id="UP000255129"/>
    </source>
</evidence>
<evidence type="ECO:0000256" key="2">
    <source>
        <dbReference type="ARBA" id="ARBA00010488"/>
    </source>
</evidence>
<sequence>MFKFLSLFFGSLCIFFTKLMPLKNRIILTSTGNIAYNFNSAPLFEFLIEKKINNWEVVYVINSNEIASKIKSKLPHNAKIINTTNIKDLIYASRSKIWISSSLNVPVFSFLYDNRRIVLHLGHGIPLKKIGLAESNITKFQRLNRLILTRAFTDVISYSNELTPILTQTFGTADINFHHFGQPRNDYLKSNDSDILNFLENHKNITSEHTLLLYAPTWRPYADTLLFPFESIDNYSFQKFLNDNKIVIFIRSHPFYGAYFNSNITYSENIIDLSVKIEPDINKILDAFDGLITDYSSIYFDFLCLNKPVYFIPYDIKKYETEIGFNIDYNYFTPGSKILSYHDLLLALLHKSKIDEKKVKCILKITNTKSFGNCEEIYNYLNKLTTKTGKQ</sequence>
<keyword evidence="4 7" id="KW-0808">Transferase</keyword>
<gene>
    <name evidence="7" type="primary">tagF</name>
    <name evidence="7" type="ORF">NCTC12026_03780</name>
</gene>
<accession>A0A379G8U8</accession>
<dbReference type="PANTHER" id="PTHR37316">
    <property type="entry name" value="TEICHOIC ACID GLYCEROL-PHOSPHATE PRIMASE"/>
    <property type="match status" value="1"/>
</dbReference>
<dbReference type="GO" id="GO:0005886">
    <property type="term" value="C:plasma membrane"/>
    <property type="evidence" value="ECO:0007669"/>
    <property type="project" value="UniProtKB-SubCell"/>
</dbReference>